<dbReference type="EMBL" id="LAZR01000029">
    <property type="protein sequence ID" value="KKO02910.1"/>
    <property type="molecule type" value="Genomic_DNA"/>
</dbReference>
<dbReference type="SUPFAM" id="SSF82171">
    <property type="entry name" value="DPP6 N-terminal domain-like"/>
    <property type="match status" value="1"/>
</dbReference>
<evidence type="ECO:0000313" key="2">
    <source>
        <dbReference type="EMBL" id="KKO02910.1"/>
    </source>
</evidence>
<keyword evidence="1" id="KW-1133">Transmembrane helix</keyword>
<dbReference type="AlphaFoldDB" id="A0A0F9VFV6"/>
<keyword evidence="1" id="KW-0472">Membrane</keyword>
<reference evidence="2" key="1">
    <citation type="journal article" date="2015" name="Nature">
        <title>Complex archaea that bridge the gap between prokaryotes and eukaryotes.</title>
        <authorList>
            <person name="Spang A."/>
            <person name="Saw J.H."/>
            <person name="Jorgensen S.L."/>
            <person name="Zaremba-Niedzwiedzka K."/>
            <person name="Martijn J."/>
            <person name="Lind A.E."/>
            <person name="van Eijk R."/>
            <person name="Schleper C."/>
            <person name="Guy L."/>
            <person name="Ettema T.J."/>
        </authorList>
    </citation>
    <scope>NUCLEOTIDE SEQUENCE</scope>
</reference>
<evidence type="ECO:0000256" key="1">
    <source>
        <dbReference type="SAM" id="Phobius"/>
    </source>
</evidence>
<keyword evidence="1" id="KW-0812">Transmembrane</keyword>
<proteinExistence type="predicted"/>
<accession>A0A0F9VFV6</accession>
<sequence>MTKQARTILFVSITALFFLMAPLIIFYSQGYRFDFKTKKIFQTGAFSFKAWPQEAWISIDNKLVKKTDFFFGTVYIENILPKEYRVKIEKEGYLPWKKTLEIKEKWVTENKNIFLVPENPRFNLLEEGGDNFFLSPDGKKGILKKDEKDGWALILLDFEKNISSSLFQEKDFSEKDKNTDFITLEWSSDSKRFLLKNKAGKNQYFVIEVENEPNIFPLDFLSMNLSDAVFHPRDPQVILLTQNLTKEDNLFSVNYKEKSLSGPILSGFLALKAFDNSLFWLDEEGFLRQSNLSSNEIRQLNKKPLSLNPDSQYELFTFANDKIFLKEDDDFYFLNQDRQSLEMISGRIKGARISPDSKKIVYFTDNEIWVLFLENIEEQPRRKNGEKLFLTRFSEEIGDAFWWTSHYLVFSVGDKIKITEIDDRDRINIYDLVIFKNPEIFWNKYDKKLYVLSEGKIFISEQLIP</sequence>
<evidence type="ECO:0008006" key="3">
    <source>
        <dbReference type="Google" id="ProtNLM"/>
    </source>
</evidence>
<comment type="caution">
    <text evidence="2">The sequence shown here is derived from an EMBL/GenBank/DDBJ whole genome shotgun (WGS) entry which is preliminary data.</text>
</comment>
<name>A0A0F9VFV6_9ZZZZ</name>
<protein>
    <recommendedName>
        <fullName evidence="3">PEGA domain-containing protein</fullName>
    </recommendedName>
</protein>
<feature type="transmembrane region" description="Helical" evidence="1">
    <location>
        <begin position="7"/>
        <end position="27"/>
    </location>
</feature>
<organism evidence="2">
    <name type="scientific">marine sediment metagenome</name>
    <dbReference type="NCBI Taxonomy" id="412755"/>
    <lineage>
        <taxon>unclassified sequences</taxon>
        <taxon>metagenomes</taxon>
        <taxon>ecological metagenomes</taxon>
    </lineage>
</organism>
<dbReference type="Gene3D" id="2.140.10.30">
    <property type="entry name" value="Dipeptidylpeptidase IV, N-terminal domain"/>
    <property type="match status" value="1"/>
</dbReference>
<gene>
    <name evidence="2" type="ORF">LCGC14_0103640</name>
</gene>